<evidence type="ECO:0000256" key="2">
    <source>
        <dbReference type="ARBA" id="ARBA00023125"/>
    </source>
</evidence>
<dbReference type="SUPFAM" id="SSF46894">
    <property type="entry name" value="C-terminal effector domain of the bipartite response regulators"/>
    <property type="match status" value="1"/>
</dbReference>
<dbReference type="Gene3D" id="1.25.40.10">
    <property type="entry name" value="Tetratricopeptide repeat domain"/>
    <property type="match status" value="1"/>
</dbReference>
<dbReference type="PROSITE" id="PS00622">
    <property type="entry name" value="HTH_LUXR_1"/>
    <property type="match status" value="1"/>
</dbReference>
<dbReference type="PANTHER" id="PTHR44688:SF16">
    <property type="entry name" value="DNA-BINDING TRANSCRIPTIONAL ACTIVATOR DEVR_DOSR"/>
    <property type="match status" value="1"/>
</dbReference>
<dbReference type="SMART" id="SM00421">
    <property type="entry name" value="HTH_LUXR"/>
    <property type="match status" value="1"/>
</dbReference>
<dbReference type="Proteomes" id="UP001596337">
    <property type="component" value="Unassembled WGS sequence"/>
</dbReference>
<keyword evidence="3" id="KW-0804">Transcription</keyword>
<evidence type="ECO:0000256" key="1">
    <source>
        <dbReference type="ARBA" id="ARBA00023015"/>
    </source>
</evidence>
<keyword evidence="6" id="KW-1185">Reference proteome</keyword>
<reference evidence="6" key="1">
    <citation type="journal article" date="2019" name="Int. J. Syst. Evol. Microbiol.">
        <title>The Global Catalogue of Microorganisms (GCM) 10K type strain sequencing project: providing services to taxonomists for standard genome sequencing and annotation.</title>
        <authorList>
            <consortium name="The Broad Institute Genomics Platform"/>
            <consortium name="The Broad Institute Genome Sequencing Center for Infectious Disease"/>
            <person name="Wu L."/>
            <person name="Ma J."/>
        </authorList>
    </citation>
    <scope>NUCLEOTIDE SEQUENCE [LARGE SCALE GENOMIC DNA]</scope>
    <source>
        <strain evidence="6">KCTC 32255</strain>
    </source>
</reference>
<sequence>MFSELSRGREAFDRGEWSDAYALLSAAEPLATPDVERLAQAAVLVGRDRESTDLWTRAYREWVARGDIARAVRAVFWLTFGLLNRGEQVLAGGWIDTARRLLADVDPEQVEHGLMSYLNGLRHTFSGDAAAGAAAFATASDIGEKAGDVELTTLARIGLGRCRIYQSQIAGGLALLDEAMVAVTAGGLSPVLVGDAYCTVIEGCWEVFELRRSQTWTEALSRWCDSQPTMVPYRGQCQVHRAEILRLRGQWDEAMAEAERACAWLTERRGEPAAGAAFYEKAELHRLRGEVSEAESAYREASRWGSEPQPGLARLRLTQGRLDVAVAAIRRALAETDEPVSRSRLLPACVDIMLAADDVAVAREACEELADIAGTFRSDMLTAVTASAEGAVTLADGDAQAALGPLRRAAQLWQDLDVPYERARVRVLLGRACGALGDSDAAEFERTAAQDVFTRLGATSDLAPLGDARGLTPREREVLRLLSTGETNKAIAAKLVLSERTIDRHVSNILAKLGVQSRAAATAYAYEHGLVG</sequence>
<keyword evidence="1" id="KW-0805">Transcription regulation</keyword>
<dbReference type="Gene3D" id="1.10.10.10">
    <property type="entry name" value="Winged helix-like DNA-binding domain superfamily/Winged helix DNA-binding domain"/>
    <property type="match status" value="1"/>
</dbReference>
<evidence type="ECO:0000259" key="4">
    <source>
        <dbReference type="PROSITE" id="PS50043"/>
    </source>
</evidence>
<name>A0ABW2C9G5_9PSEU</name>
<dbReference type="InterPro" id="IPR011990">
    <property type="entry name" value="TPR-like_helical_dom_sf"/>
</dbReference>
<dbReference type="Pfam" id="PF00196">
    <property type="entry name" value="GerE"/>
    <property type="match status" value="1"/>
</dbReference>
<dbReference type="RefSeq" id="WP_345400062.1">
    <property type="nucleotide sequence ID" value="NZ_BAABLA010000097.1"/>
</dbReference>
<dbReference type="InterPro" id="IPR036388">
    <property type="entry name" value="WH-like_DNA-bd_sf"/>
</dbReference>
<dbReference type="PROSITE" id="PS50043">
    <property type="entry name" value="HTH_LUXR_2"/>
    <property type="match status" value="1"/>
</dbReference>
<evidence type="ECO:0000313" key="6">
    <source>
        <dbReference type="Proteomes" id="UP001596337"/>
    </source>
</evidence>
<evidence type="ECO:0000256" key="3">
    <source>
        <dbReference type="ARBA" id="ARBA00023163"/>
    </source>
</evidence>
<dbReference type="InterPro" id="IPR000792">
    <property type="entry name" value="Tscrpt_reg_LuxR_C"/>
</dbReference>
<protein>
    <submittedName>
        <fullName evidence="5">LuxR C-terminal-related transcriptional regulator</fullName>
    </submittedName>
</protein>
<dbReference type="SUPFAM" id="SSF48452">
    <property type="entry name" value="TPR-like"/>
    <property type="match status" value="1"/>
</dbReference>
<comment type="caution">
    <text evidence="5">The sequence shown here is derived from an EMBL/GenBank/DDBJ whole genome shotgun (WGS) entry which is preliminary data.</text>
</comment>
<organism evidence="5 6">
    <name type="scientific">Haloechinothrix salitolerans</name>
    <dbReference type="NCBI Taxonomy" id="926830"/>
    <lineage>
        <taxon>Bacteria</taxon>
        <taxon>Bacillati</taxon>
        <taxon>Actinomycetota</taxon>
        <taxon>Actinomycetes</taxon>
        <taxon>Pseudonocardiales</taxon>
        <taxon>Pseudonocardiaceae</taxon>
        <taxon>Haloechinothrix</taxon>
    </lineage>
</organism>
<dbReference type="EMBL" id="JBHSXX010000001">
    <property type="protein sequence ID" value="MFC6871203.1"/>
    <property type="molecule type" value="Genomic_DNA"/>
</dbReference>
<dbReference type="PANTHER" id="PTHR44688">
    <property type="entry name" value="DNA-BINDING TRANSCRIPTIONAL ACTIVATOR DEVR_DOSR"/>
    <property type="match status" value="1"/>
</dbReference>
<accession>A0ABW2C9G5</accession>
<gene>
    <name evidence="5" type="ORF">ACFQGD_29175</name>
</gene>
<feature type="domain" description="HTH luxR-type" evidence="4">
    <location>
        <begin position="464"/>
        <end position="529"/>
    </location>
</feature>
<dbReference type="InterPro" id="IPR016032">
    <property type="entry name" value="Sig_transdc_resp-reg_C-effctor"/>
</dbReference>
<proteinExistence type="predicted"/>
<dbReference type="PRINTS" id="PR00038">
    <property type="entry name" value="HTHLUXR"/>
</dbReference>
<keyword evidence="2" id="KW-0238">DNA-binding</keyword>
<evidence type="ECO:0000313" key="5">
    <source>
        <dbReference type="EMBL" id="MFC6871203.1"/>
    </source>
</evidence>
<dbReference type="CDD" id="cd06170">
    <property type="entry name" value="LuxR_C_like"/>
    <property type="match status" value="1"/>
</dbReference>